<keyword evidence="8" id="KW-1015">Disulfide bond</keyword>
<comment type="subcellular location">
    <subcellularLocation>
        <location evidence="1">Membrane</location>
        <topology evidence="1">Single-pass type I membrane protein</topology>
    </subcellularLocation>
</comment>
<dbReference type="InterPro" id="IPR036179">
    <property type="entry name" value="Ig-like_dom_sf"/>
</dbReference>
<dbReference type="GO" id="GO:0007411">
    <property type="term" value="P:axon guidance"/>
    <property type="evidence" value="ECO:0007669"/>
    <property type="project" value="TreeGrafter"/>
</dbReference>
<dbReference type="InterPro" id="IPR013783">
    <property type="entry name" value="Ig-like_fold"/>
</dbReference>
<keyword evidence="10" id="KW-0393">Immunoglobulin domain</keyword>
<organism evidence="14 15">
    <name type="scientific">Leptonychotes weddellii</name>
    <name type="common">Weddell seal</name>
    <name type="synonym">Otaria weddellii</name>
    <dbReference type="NCBI Taxonomy" id="9713"/>
    <lineage>
        <taxon>Eukaryota</taxon>
        <taxon>Metazoa</taxon>
        <taxon>Chordata</taxon>
        <taxon>Craniata</taxon>
        <taxon>Vertebrata</taxon>
        <taxon>Euteleostomi</taxon>
        <taxon>Mammalia</taxon>
        <taxon>Eutheria</taxon>
        <taxon>Laurasiatheria</taxon>
        <taxon>Carnivora</taxon>
        <taxon>Caniformia</taxon>
        <taxon>Pinnipedia</taxon>
        <taxon>Phocidae</taxon>
        <taxon>Monachinae</taxon>
        <taxon>Lobodontini</taxon>
        <taxon>Leptonychotes</taxon>
    </lineage>
</organism>
<dbReference type="FunFam" id="2.60.40.10:FF:000266">
    <property type="entry name" value="Sidekick cell adhesion molecule 2"/>
    <property type="match status" value="1"/>
</dbReference>
<dbReference type="CDD" id="cd00063">
    <property type="entry name" value="FN3"/>
    <property type="match status" value="4"/>
</dbReference>
<reference evidence="15" key="1">
    <citation type="submission" date="2025-08" db="UniProtKB">
        <authorList>
            <consortium name="RefSeq"/>
        </authorList>
    </citation>
    <scope>IDENTIFICATION</scope>
    <source>
        <tissue evidence="15">Liver</tissue>
    </source>
</reference>
<dbReference type="OrthoDB" id="9804196at2759"/>
<comment type="similarity">
    <text evidence="11">Belongs to the sidekick family.</text>
</comment>
<dbReference type="SUPFAM" id="SSF49265">
    <property type="entry name" value="Fibronectin type III"/>
    <property type="match status" value="3"/>
</dbReference>
<evidence type="ECO:0000256" key="2">
    <source>
        <dbReference type="ARBA" id="ARBA00022692"/>
    </source>
</evidence>
<dbReference type="GO" id="GO:0030424">
    <property type="term" value="C:axon"/>
    <property type="evidence" value="ECO:0007669"/>
    <property type="project" value="TreeGrafter"/>
</dbReference>
<accession>A0A7F8QHZ0</accession>
<proteinExistence type="inferred from homology"/>
<evidence type="ECO:0000259" key="12">
    <source>
        <dbReference type="PROSITE" id="PS50835"/>
    </source>
</evidence>
<dbReference type="Pfam" id="PF00041">
    <property type="entry name" value="fn3"/>
    <property type="match status" value="4"/>
</dbReference>
<dbReference type="InterPro" id="IPR013098">
    <property type="entry name" value="Ig_I-set"/>
</dbReference>
<name>A0A7F8QHZ0_LEPWE</name>
<dbReference type="FunFam" id="2.60.40.10:FF:000359">
    <property type="entry name" value="Sidekick cell adhesion molecule 2"/>
    <property type="match status" value="1"/>
</dbReference>
<dbReference type="SMART" id="SM00408">
    <property type="entry name" value="IGc2"/>
    <property type="match status" value="2"/>
</dbReference>
<dbReference type="PANTHER" id="PTHR44170">
    <property type="entry name" value="PROTEIN SIDEKICK"/>
    <property type="match status" value="1"/>
</dbReference>
<evidence type="ECO:0000256" key="1">
    <source>
        <dbReference type="ARBA" id="ARBA00004479"/>
    </source>
</evidence>
<dbReference type="GO" id="GO:0005886">
    <property type="term" value="C:plasma membrane"/>
    <property type="evidence" value="ECO:0007669"/>
    <property type="project" value="TreeGrafter"/>
</dbReference>
<dbReference type="PRINTS" id="PR00014">
    <property type="entry name" value="FNTYPEIII"/>
</dbReference>
<dbReference type="InterPro" id="IPR007110">
    <property type="entry name" value="Ig-like_dom"/>
</dbReference>
<feature type="non-terminal residue" evidence="15">
    <location>
        <position position="810"/>
    </location>
</feature>
<evidence type="ECO:0000259" key="13">
    <source>
        <dbReference type="PROSITE" id="PS50853"/>
    </source>
</evidence>
<feature type="domain" description="Ig-like" evidence="12">
    <location>
        <begin position="202"/>
        <end position="291"/>
    </location>
</feature>
<keyword evidence="14" id="KW-1185">Reference proteome</keyword>
<dbReference type="FunFam" id="2.60.40.10:FF:000177">
    <property type="entry name" value="Sidekick cell adhesion molecule 2"/>
    <property type="match status" value="1"/>
</dbReference>
<dbReference type="GO" id="GO:0098632">
    <property type="term" value="F:cell-cell adhesion mediator activity"/>
    <property type="evidence" value="ECO:0007669"/>
    <property type="project" value="TreeGrafter"/>
</dbReference>
<dbReference type="Gene3D" id="2.60.40.10">
    <property type="entry name" value="Immunoglobulins"/>
    <property type="match status" value="8"/>
</dbReference>
<evidence type="ECO:0000313" key="14">
    <source>
        <dbReference type="Proteomes" id="UP000245341"/>
    </source>
</evidence>
<feature type="domain" description="Fibronectin type-III" evidence="13">
    <location>
        <begin position="680"/>
        <end position="777"/>
    </location>
</feature>
<keyword evidence="2" id="KW-0812">Transmembrane</keyword>
<feature type="domain" description="Fibronectin type-III" evidence="13">
    <location>
        <begin position="543"/>
        <end position="637"/>
    </location>
</feature>
<dbReference type="AlphaFoldDB" id="A0A7F8QHZ0"/>
<evidence type="ECO:0000256" key="7">
    <source>
        <dbReference type="ARBA" id="ARBA00023136"/>
    </source>
</evidence>
<dbReference type="CDD" id="cd00096">
    <property type="entry name" value="Ig"/>
    <property type="match status" value="1"/>
</dbReference>
<dbReference type="FunFam" id="2.60.40.10:FF:000420">
    <property type="entry name" value="Sidekick cell adhesion molecule 2"/>
    <property type="match status" value="1"/>
</dbReference>
<dbReference type="InterPro" id="IPR003599">
    <property type="entry name" value="Ig_sub"/>
</dbReference>
<feature type="domain" description="Fibronectin type-III" evidence="13">
    <location>
        <begin position="339"/>
        <end position="435"/>
    </location>
</feature>
<dbReference type="FunFam" id="2.60.40.10:FF:000158">
    <property type="entry name" value="Sidekick cell adhesion molecule 2"/>
    <property type="match status" value="1"/>
</dbReference>
<dbReference type="Proteomes" id="UP000245341">
    <property type="component" value="Unplaced"/>
</dbReference>
<dbReference type="FunFam" id="2.60.40.10:FF:000261">
    <property type="entry name" value="Sidekick cell adhesion molecule 2"/>
    <property type="match status" value="1"/>
</dbReference>
<evidence type="ECO:0000256" key="4">
    <source>
        <dbReference type="ARBA" id="ARBA00022737"/>
    </source>
</evidence>
<dbReference type="PANTHER" id="PTHR44170:SF49">
    <property type="entry name" value="PROTEIN SIDEKICK-1 ISOFORM X1"/>
    <property type="match status" value="1"/>
</dbReference>
<keyword evidence="6" id="KW-1133">Transmembrane helix</keyword>
<dbReference type="KEGG" id="lww:102737550"/>
<evidence type="ECO:0000256" key="5">
    <source>
        <dbReference type="ARBA" id="ARBA00022889"/>
    </source>
</evidence>
<evidence type="ECO:0000256" key="9">
    <source>
        <dbReference type="ARBA" id="ARBA00023180"/>
    </source>
</evidence>
<feature type="domain" description="Fibronectin type-III" evidence="13">
    <location>
        <begin position="781"/>
        <end position="810"/>
    </location>
</feature>
<dbReference type="Pfam" id="PF07679">
    <property type="entry name" value="I-set"/>
    <property type="match status" value="1"/>
</dbReference>
<keyword evidence="3" id="KW-0732">Signal</keyword>
<dbReference type="PROSITE" id="PS50853">
    <property type="entry name" value="FN3"/>
    <property type="match status" value="5"/>
</dbReference>
<protein>
    <submittedName>
        <fullName evidence="15">Protein sidekick-1-like</fullName>
    </submittedName>
</protein>
<evidence type="ECO:0000313" key="15">
    <source>
        <dbReference type="RefSeq" id="XP_030880326.1"/>
    </source>
</evidence>
<dbReference type="FunFam" id="2.60.40.10:FF:000206">
    <property type="entry name" value="Sidekick cell adhesion molecule 2"/>
    <property type="match status" value="1"/>
</dbReference>
<gene>
    <name evidence="15" type="primary">LOC102737550</name>
</gene>
<keyword evidence="4" id="KW-0677">Repeat</keyword>
<evidence type="ECO:0000256" key="8">
    <source>
        <dbReference type="ARBA" id="ARBA00023157"/>
    </source>
</evidence>
<dbReference type="SMART" id="SM00060">
    <property type="entry name" value="FN3"/>
    <property type="match status" value="4"/>
</dbReference>
<dbReference type="InterPro" id="IPR003598">
    <property type="entry name" value="Ig_sub2"/>
</dbReference>
<feature type="domain" description="Fibronectin type-III" evidence="13">
    <location>
        <begin position="440"/>
        <end position="536"/>
    </location>
</feature>
<dbReference type="GO" id="GO:0007420">
    <property type="term" value="P:brain development"/>
    <property type="evidence" value="ECO:0007669"/>
    <property type="project" value="TreeGrafter"/>
</dbReference>
<dbReference type="InterPro" id="IPR003961">
    <property type="entry name" value="FN3_dom"/>
</dbReference>
<feature type="domain" description="Ig-like" evidence="12">
    <location>
        <begin position="14"/>
        <end position="96"/>
    </location>
</feature>
<evidence type="ECO:0000256" key="6">
    <source>
        <dbReference type="ARBA" id="ARBA00022989"/>
    </source>
</evidence>
<evidence type="ECO:0000256" key="3">
    <source>
        <dbReference type="ARBA" id="ARBA00022729"/>
    </source>
</evidence>
<dbReference type="Pfam" id="PF13927">
    <property type="entry name" value="Ig_3"/>
    <property type="match status" value="2"/>
</dbReference>
<sequence length="810" mass="88853">MKKFLLEPPYDVVPYFKTEPGLPQIHLEGNRLVLTCLAEGSWPLEFKWMHNDRELTTYTSEYKYIIPSLQRLDAGFYRCVVRNRMGALLQRRSEVHVAYMGNFMDTDQRKMVSQGHAAVLNLLPITSCPRPQVTWFREGHKIIPSNRIAITLENQLVILAATAGDAGAYYAQAVNERNGENKTSPLIHLSIARDVGTPETMPPVIVIPPGNRSVVAGSSEITLECIANARPVEELRVNWKRNGVRIAGGLHSFGRRLTIGSPTSADTGVYICEATLRGSAFDAATAKAFLSITEPPYFTAEPESRILAEVDDTVDIMCRAMGECGEAAPQAAVSELPHSPQNLLASLNSSHSHAVMLSWVRPFDGNSPVLYYIVELSENNSPWKVHLSNVGPEMTGVTVRGLTPARTYQFRVCAVNQVGKGQYSAETSRLMLPEEPPSAPPKNIVASGRTNQSIMVQWQPPPETEHNGVLRGYILRYRLAGLPGEHQQRNITSPEVTYCLVTELIIWTQYEIQVAAYNGAGLGVFSRAVTEYTLQGGLLEPGAVGHLSFTEILDTSLKVSWQEPLEKNGIITGYQVSWEVYGRNSSRLTHTLSNTTHEYKIRGLSSLTTYTIDVAAVTAAGTGLATSSTISSGVPPELPGAPSNLVISNISPRSATLQFRPGYDGKTSISRWIVEVPSAAPENVSAEAVSSTQILLTWASVPEQDQNGLILGYKILFRAKDLDPEPRSHVVRGNHTQSALLAGLRKFVLYELQVLAFTRIGNGVPSSPLILERTKDDAPGPPVRLVFPEVRLTSVRIVWQPPEEPNGIIL</sequence>
<dbReference type="PROSITE" id="PS50835">
    <property type="entry name" value="IG_LIKE"/>
    <property type="match status" value="2"/>
</dbReference>
<dbReference type="SUPFAM" id="SSF48726">
    <property type="entry name" value="Immunoglobulin"/>
    <property type="match status" value="3"/>
</dbReference>
<evidence type="ECO:0000256" key="11">
    <source>
        <dbReference type="ARBA" id="ARBA00061621"/>
    </source>
</evidence>
<keyword evidence="9" id="KW-0325">Glycoprotein</keyword>
<evidence type="ECO:0000256" key="10">
    <source>
        <dbReference type="ARBA" id="ARBA00023319"/>
    </source>
</evidence>
<dbReference type="InterPro" id="IPR036116">
    <property type="entry name" value="FN3_sf"/>
</dbReference>
<keyword evidence="5" id="KW-0130">Cell adhesion</keyword>
<dbReference type="GeneID" id="102737550"/>
<keyword evidence="7" id="KW-0472">Membrane</keyword>
<dbReference type="RefSeq" id="XP_030880326.1">
    <property type="nucleotide sequence ID" value="XM_031024466.1"/>
</dbReference>
<dbReference type="SMART" id="SM00409">
    <property type="entry name" value="IG"/>
    <property type="match status" value="4"/>
</dbReference>